<keyword evidence="3" id="KW-0812">Transmembrane</keyword>
<dbReference type="SMART" id="SM00267">
    <property type="entry name" value="GGDEF"/>
    <property type="match status" value="1"/>
</dbReference>
<dbReference type="InterPro" id="IPR050469">
    <property type="entry name" value="Diguanylate_Cyclase"/>
</dbReference>
<feature type="domain" description="GGDEF" evidence="4">
    <location>
        <begin position="365"/>
        <end position="501"/>
    </location>
</feature>
<accession>A0ABP3V0K2</accession>
<feature type="transmembrane region" description="Helical" evidence="3">
    <location>
        <begin position="102"/>
        <end position="122"/>
    </location>
</feature>
<dbReference type="EMBL" id="BAAAEW010000004">
    <property type="protein sequence ID" value="GAA0744434.1"/>
    <property type="molecule type" value="Genomic_DNA"/>
</dbReference>
<name>A0ABP3V0K2_9BURK</name>
<dbReference type="InterPro" id="IPR029787">
    <property type="entry name" value="Nucleotide_cyclase"/>
</dbReference>
<organism evidence="5 6">
    <name type="scientific">Ideonella azotifigens</name>
    <dbReference type="NCBI Taxonomy" id="513160"/>
    <lineage>
        <taxon>Bacteria</taxon>
        <taxon>Pseudomonadati</taxon>
        <taxon>Pseudomonadota</taxon>
        <taxon>Betaproteobacteria</taxon>
        <taxon>Burkholderiales</taxon>
        <taxon>Sphaerotilaceae</taxon>
        <taxon>Ideonella</taxon>
    </lineage>
</organism>
<evidence type="ECO:0000259" key="4">
    <source>
        <dbReference type="PROSITE" id="PS50887"/>
    </source>
</evidence>
<evidence type="ECO:0000313" key="6">
    <source>
        <dbReference type="Proteomes" id="UP001500279"/>
    </source>
</evidence>
<feature type="transmembrane region" description="Helical" evidence="3">
    <location>
        <begin position="38"/>
        <end position="57"/>
    </location>
</feature>
<keyword evidence="3" id="KW-0472">Membrane</keyword>
<comment type="catalytic activity">
    <reaction evidence="2">
        <text>2 GTP = 3',3'-c-di-GMP + 2 diphosphate</text>
        <dbReference type="Rhea" id="RHEA:24898"/>
        <dbReference type="ChEBI" id="CHEBI:33019"/>
        <dbReference type="ChEBI" id="CHEBI:37565"/>
        <dbReference type="ChEBI" id="CHEBI:58805"/>
        <dbReference type="EC" id="2.7.7.65"/>
    </reaction>
</comment>
<protein>
    <recommendedName>
        <fullName evidence="1">diguanylate cyclase</fullName>
        <ecNumber evidence="1">2.7.7.65</ecNumber>
    </recommendedName>
</protein>
<sequence length="507" mass="54559">MGQNRAVRHVVTPCISLPLGFLLLQIGLPLAWPEAAGGVAYLAMVVAPLLTGLATAWRGRREPQAAARTGWWLVTASLLVWTVGGFGNLWHEWVLGLANEMYRGAMLAFHLAAVPLTFLLASSWQPAGQHWVRGIDALLALALGFGYFLITWHVLTVHGAQDQPGVHTMMWLFDAQNLFIVLGALVRWCAAEEADERTLFGVLLVHALLYMGVAGWNNHFIAGDPAYGPEYGAVVTVAFALLASLALRPPQAELALPQPPAVLVRSVHAAGPLVVPGALLVVSLFLIRVDYAWGTAGVVSAVLGYALRSVVLQVSQIARGEALQREHTALRSLAWTDALTGVGNRRFLDHALAGAWWREQRGTPSVAAVLMMDIDHFKLLNDELGHERGDECLRQVAQALQRALVRPGDILARYGGEEFIALLQEVDADGASVVAERLRAAVQALQLPHPASPQQVVTISIGLACAPLHAASDSARLIRAADQALFQAKRAGRNRVQHHAMKGGPAA</sequence>
<evidence type="ECO:0000256" key="3">
    <source>
        <dbReference type="SAM" id="Phobius"/>
    </source>
</evidence>
<evidence type="ECO:0000256" key="1">
    <source>
        <dbReference type="ARBA" id="ARBA00012528"/>
    </source>
</evidence>
<dbReference type="NCBIfam" id="TIGR00254">
    <property type="entry name" value="GGDEF"/>
    <property type="match status" value="1"/>
</dbReference>
<dbReference type="PANTHER" id="PTHR45138">
    <property type="entry name" value="REGULATORY COMPONENTS OF SENSORY TRANSDUCTION SYSTEM"/>
    <property type="match status" value="1"/>
</dbReference>
<feature type="transmembrane region" description="Helical" evidence="3">
    <location>
        <begin position="134"/>
        <end position="155"/>
    </location>
</feature>
<dbReference type="Pfam" id="PF00990">
    <property type="entry name" value="GGDEF"/>
    <property type="match status" value="1"/>
</dbReference>
<dbReference type="EC" id="2.7.7.65" evidence="1"/>
<dbReference type="Proteomes" id="UP001500279">
    <property type="component" value="Unassembled WGS sequence"/>
</dbReference>
<dbReference type="CDD" id="cd01949">
    <property type="entry name" value="GGDEF"/>
    <property type="match status" value="1"/>
</dbReference>
<dbReference type="SUPFAM" id="SSF55073">
    <property type="entry name" value="Nucleotide cyclase"/>
    <property type="match status" value="1"/>
</dbReference>
<gene>
    <name evidence="5" type="ORF">GCM10009107_09940</name>
</gene>
<feature type="transmembrane region" description="Helical" evidence="3">
    <location>
        <begin position="198"/>
        <end position="216"/>
    </location>
</feature>
<feature type="transmembrane region" description="Helical" evidence="3">
    <location>
        <begin position="293"/>
        <end position="311"/>
    </location>
</feature>
<dbReference type="Gene3D" id="3.30.70.270">
    <property type="match status" value="1"/>
</dbReference>
<feature type="transmembrane region" description="Helical" evidence="3">
    <location>
        <begin position="12"/>
        <end position="32"/>
    </location>
</feature>
<evidence type="ECO:0000256" key="2">
    <source>
        <dbReference type="ARBA" id="ARBA00034247"/>
    </source>
</evidence>
<feature type="transmembrane region" description="Helical" evidence="3">
    <location>
        <begin position="69"/>
        <end position="90"/>
    </location>
</feature>
<feature type="transmembrane region" description="Helical" evidence="3">
    <location>
        <begin position="228"/>
        <end position="247"/>
    </location>
</feature>
<dbReference type="PANTHER" id="PTHR45138:SF9">
    <property type="entry name" value="DIGUANYLATE CYCLASE DGCM-RELATED"/>
    <property type="match status" value="1"/>
</dbReference>
<dbReference type="PROSITE" id="PS50887">
    <property type="entry name" value="GGDEF"/>
    <property type="match status" value="1"/>
</dbReference>
<evidence type="ECO:0000313" key="5">
    <source>
        <dbReference type="EMBL" id="GAA0744434.1"/>
    </source>
</evidence>
<proteinExistence type="predicted"/>
<feature type="transmembrane region" description="Helical" evidence="3">
    <location>
        <begin position="167"/>
        <end position="186"/>
    </location>
</feature>
<comment type="caution">
    <text evidence="5">The sequence shown here is derived from an EMBL/GenBank/DDBJ whole genome shotgun (WGS) entry which is preliminary data.</text>
</comment>
<dbReference type="InterPro" id="IPR000160">
    <property type="entry name" value="GGDEF_dom"/>
</dbReference>
<keyword evidence="6" id="KW-1185">Reference proteome</keyword>
<dbReference type="InterPro" id="IPR043128">
    <property type="entry name" value="Rev_trsase/Diguanyl_cyclase"/>
</dbReference>
<reference evidence="6" key="1">
    <citation type="journal article" date="2019" name="Int. J. Syst. Evol. Microbiol.">
        <title>The Global Catalogue of Microorganisms (GCM) 10K type strain sequencing project: providing services to taxonomists for standard genome sequencing and annotation.</title>
        <authorList>
            <consortium name="The Broad Institute Genomics Platform"/>
            <consortium name="The Broad Institute Genome Sequencing Center for Infectious Disease"/>
            <person name="Wu L."/>
            <person name="Ma J."/>
        </authorList>
    </citation>
    <scope>NUCLEOTIDE SEQUENCE [LARGE SCALE GENOMIC DNA]</scope>
    <source>
        <strain evidence="6">JCM 15503</strain>
    </source>
</reference>
<feature type="transmembrane region" description="Helical" evidence="3">
    <location>
        <begin position="267"/>
        <end position="287"/>
    </location>
</feature>
<keyword evidence="3" id="KW-1133">Transmembrane helix</keyword>